<sequence>MNMKNPIKGLRDRMGINQEELATEIGVDRSYISQMETGKTPITKNVAEDLLYTFDDPALSMQLLHQFSDGVTPVVLGGKGLRSDLLALEQLVVREALELIQNLSDTCFLKPPEYITNDDRDKAKITLEELSDVEVAVANLKMKIATDYNLSLKKVTKGRGLTWKVRGWIS</sequence>
<dbReference type="Pfam" id="PF01381">
    <property type="entry name" value="HTH_3"/>
    <property type="match status" value="1"/>
</dbReference>
<dbReference type="SMART" id="SM00530">
    <property type="entry name" value="HTH_XRE"/>
    <property type="match status" value="1"/>
</dbReference>
<gene>
    <name evidence="2" type="ORF">C4B60_00710</name>
</gene>
<dbReference type="InterPro" id="IPR010982">
    <property type="entry name" value="Lambda_DNA-bd_dom_sf"/>
</dbReference>
<evidence type="ECO:0000259" key="1">
    <source>
        <dbReference type="PROSITE" id="PS50943"/>
    </source>
</evidence>
<dbReference type="PROSITE" id="PS50943">
    <property type="entry name" value="HTH_CROC1"/>
    <property type="match status" value="1"/>
</dbReference>
<protein>
    <recommendedName>
        <fullName evidence="1">HTH cro/C1-type domain-containing protein</fullName>
    </recommendedName>
</protein>
<proteinExistence type="predicted"/>
<dbReference type="EMBL" id="PREZ01000001">
    <property type="protein sequence ID" value="PPA71931.1"/>
    <property type="molecule type" value="Genomic_DNA"/>
</dbReference>
<evidence type="ECO:0000313" key="2">
    <source>
        <dbReference type="EMBL" id="PPA71931.1"/>
    </source>
</evidence>
<accession>A0A2S5GG82</accession>
<dbReference type="AlphaFoldDB" id="A0A2S5GG82"/>
<dbReference type="InterPro" id="IPR001387">
    <property type="entry name" value="Cro/C1-type_HTH"/>
</dbReference>
<dbReference type="GO" id="GO:0003677">
    <property type="term" value="F:DNA binding"/>
    <property type="evidence" value="ECO:0007669"/>
    <property type="project" value="InterPro"/>
</dbReference>
<name>A0A2S5GG82_9BACL</name>
<dbReference type="OrthoDB" id="9814553at2"/>
<comment type="caution">
    <text evidence="2">The sequence shown here is derived from an EMBL/GenBank/DDBJ whole genome shotgun (WGS) entry which is preliminary data.</text>
</comment>
<evidence type="ECO:0000313" key="3">
    <source>
        <dbReference type="Proteomes" id="UP000239047"/>
    </source>
</evidence>
<reference evidence="2 3" key="1">
    <citation type="submission" date="2018-02" db="EMBL/GenBank/DDBJ databases">
        <title>Jeotgalibacillus proteolyticum sp. nov. a protease producing bacterium isolated from ocean sediments of Laizhou Bay.</title>
        <authorList>
            <person name="Li Y."/>
        </authorList>
    </citation>
    <scope>NUCLEOTIDE SEQUENCE [LARGE SCALE GENOMIC DNA]</scope>
    <source>
        <strain evidence="2 3">22-7</strain>
    </source>
</reference>
<dbReference type="Gene3D" id="1.10.260.40">
    <property type="entry name" value="lambda repressor-like DNA-binding domains"/>
    <property type="match status" value="1"/>
</dbReference>
<feature type="domain" description="HTH cro/C1-type" evidence="1">
    <location>
        <begin position="7"/>
        <end position="50"/>
    </location>
</feature>
<keyword evidence="3" id="KW-1185">Reference proteome</keyword>
<dbReference type="CDD" id="cd00093">
    <property type="entry name" value="HTH_XRE"/>
    <property type="match status" value="1"/>
</dbReference>
<organism evidence="2 3">
    <name type="scientific">Jeotgalibacillus proteolyticus</name>
    <dbReference type="NCBI Taxonomy" id="2082395"/>
    <lineage>
        <taxon>Bacteria</taxon>
        <taxon>Bacillati</taxon>
        <taxon>Bacillota</taxon>
        <taxon>Bacilli</taxon>
        <taxon>Bacillales</taxon>
        <taxon>Caryophanaceae</taxon>
        <taxon>Jeotgalibacillus</taxon>
    </lineage>
</organism>
<dbReference type="Proteomes" id="UP000239047">
    <property type="component" value="Unassembled WGS sequence"/>
</dbReference>
<dbReference type="SUPFAM" id="SSF47413">
    <property type="entry name" value="lambda repressor-like DNA-binding domains"/>
    <property type="match status" value="1"/>
</dbReference>